<keyword evidence="1" id="KW-1133">Transmembrane helix</keyword>
<keyword evidence="1" id="KW-0472">Membrane</keyword>
<name>A0A811TE46_9EURY</name>
<proteinExistence type="predicted"/>
<dbReference type="Proteomes" id="UP000634805">
    <property type="component" value="Unassembled WGS sequence"/>
</dbReference>
<reference evidence="2" key="1">
    <citation type="submission" date="2020-10" db="EMBL/GenBank/DDBJ databases">
        <authorList>
            <person name="Hahn C.J."/>
            <person name="Laso-Perez R."/>
            <person name="Vulcano F."/>
            <person name="Vaziourakis K.-M."/>
            <person name="Stokke R."/>
            <person name="Steen I.H."/>
            <person name="Teske A."/>
            <person name="Boetius A."/>
            <person name="Liebeke M."/>
            <person name="Amann R."/>
            <person name="Knittel K."/>
        </authorList>
    </citation>
    <scope>NUCLEOTIDE SEQUENCE</scope>
    <source>
        <strain evidence="2">Gfbio:e3339647-f889-4370-9287-4fb5cb688e4c:AG392D22_GoMArc1</strain>
    </source>
</reference>
<gene>
    <name evidence="2" type="ORF">EMLJLAPB_00655</name>
</gene>
<organism evidence="2 3">
    <name type="scientific">Candidatus Argoarchaeum ethanivorans</name>
    <dbReference type="NCBI Taxonomy" id="2608793"/>
    <lineage>
        <taxon>Archaea</taxon>
        <taxon>Methanobacteriati</taxon>
        <taxon>Methanobacteriota</taxon>
        <taxon>Stenosarchaea group</taxon>
        <taxon>Methanomicrobia</taxon>
        <taxon>Methanosarcinales</taxon>
        <taxon>Methanosarcinales incertae sedis</taxon>
        <taxon>GOM Arc I cluster</taxon>
        <taxon>Candidatus Argoarchaeum</taxon>
    </lineage>
</organism>
<evidence type="ECO:0000313" key="3">
    <source>
        <dbReference type="Proteomes" id="UP000634805"/>
    </source>
</evidence>
<accession>A0A811TE46</accession>
<dbReference type="EMBL" id="CAJHIS010000016">
    <property type="protein sequence ID" value="CAD6493942.1"/>
    <property type="molecule type" value="Genomic_DNA"/>
</dbReference>
<keyword evidence="1" id="KW-0812">Transmembrane</keyword>
<dbReference type="AlphaFoldDB" id="A0A811TE46"/>
<protein>
    <submittedName>
        <fullName evidence="2">Uncharacterized protein</fullName>
    </submittedName>
</protein>
<evidence type="ECO:0000313" key="2">
    <source>
        <dbReference type="EMBL" id="CAD6493942.1"/>
    </source>
</evidence>
<evidence type="ECO:0000256" key="1">
    <source>
        <dbReference type="SAM" id="Phobius"/>
    </source>
</evidence>
<comment type="caution">
    <text evidence="2">The sequence shown here is derived from an EMBL/GenBank/DDBJ whole genome shotgun (WGS) entry which is preliminary data.</text>
</comment>
<feature type="transmembrane region" description="Helical" evidence="1">
    <location>
        <begin position="93"/>
        <end position="115"/>
    </location>
</feature>
<sequence length="367" mass="41617">MGLADRDYMRWDYNSSAKDESFESHTKEFDNGRFTCTGCGRSYSTKEAAMECFNTHYYEFKGFKDGRRSSSKASRHNKVKSSIKNTASKISKLLWSGVKHITLLCIIGLFVYAFFGSEYSNEIGIGGDFPYHRDYIPYSKASGSQICLTNYNNATDPTWDELIAFLEKDDTDEELYLDNSFICADFAEMLPNNAETSGIKTAWVGVDFIVGEGHALNAFNTTDKGLVYVDCTGERFSPLVMADFNDLGNSVAAECDYDMIAYVSEGREYGLISIEKATSPEYLFYETYTNRWAEFDRKLDAYNSDVESYDNALNGRTTISNSAEYAKLNKMYNDLEIQSTALEQLEKELGMCWWEPLGIVADIEVCW</sequence>